<comment type="caution">
    <text evidence="4">The sequence shown here is derived from an EMBL/GenBank/DDBJ whole genome shotgun (WGS) entry which is preliminary data.</text>
</comment>
<dbReference type="GO" id="GO:0006396">
    <property type="term" value="P:RNA processing"/>
    <property type="evidence" value="ECO:0007669"/>
    <property type="project" value="TreeGrafter"/>
</dbReference>
<feature type="repeat" description="PPR" evidence="3">
    <location>
        <begin position="188"/>
        <end position="222"/>
    </location>
</feature>
<dbReference type="PROSITE" id="PS51375">
    <property type="entry name" value="PPR"/>
    <property type="match status" value="11"/>
</dbReference>
<dbReference type="GO" id="GO:0007005">
    <property type="term" value="P:mitochondrion organization"/>
    <property type="evidence" value="ECO:0007669"/>
    <property type="project" value="TreeGrafter"/>
</dbReference>
<dbReference type="Gene3D" id="1.25.40.10">
    <property type="entry name" value="Tetratricopeptide repeat domain"/>
    <property type="match status" value="5"/>
</dbReference>
<feature type="repeat" description="PPR" evidence="3">
    <location>
        <begin position="702"/>
        <end position="736"/>
    </location>
</feature>
<dbReference type="SUPFAM" id="SSF48452">
    <property type="entry name" value="TPR-like"/>
    <property type="match status" value="1"/>
</dbReference>
<reference evidence="4 5" key="1">
    <citation type="submission" date="2020-05" db="EMBL/GenBank/DDBJ databases">
        <title>Vigna angularis (adzuki bean) Var. LongXiaoDou No. 4 denovo assembly.</title>
        <authorList>
            <person name="Xiang H."/>
        </authorList>
    </citation>
    <scope>NUCLEOTIDE SEQUENCE [LARGE SCALE GENOMIC DNA]</scope>
    <source>
        <tissue evidence="4">Leaf</tissue>
    </source>
</reference>
<proteinExistence type="inferred from homology"/>
<dbReference type="GO" id="GO:0005739">
    <property type="term" value="C:mitochondrion"/>
    <property type="evidence" value="ECO:0007669"/>
    <property type="project" value="TreeGrafter"/>
</dbReference>
<gene>
    <name evidence="4" type="ORF">HKW66_Vig0041790</name>
</gene>
<feature type="repeat" description="PPR" evidence="3">
    <location>
        <begin position="463"/>
        <end position="497"/>
    </location>
</feature>
<dbReference type="Pfam" id="PF13041">
    <property type="entry name" value="PPR_2"/>
    <property type="match status" value="3"/>
</dbReference>
<dbReference type="Pfam" id="PF12854">
    <property type="entry name" value="PPR_1"/>
    <property type="match status" value="3"/>
</dbReference>
<dbReference type="InterPro" id="IPR011990">
    <property type="entry name" value="TPR-like_helical_dom_sf"/>
</dbReference>
<comment type="similarity">
    <text evidence="1">Belongs to the PPR family. P subfamily.</text>
</comment>
<organism evidence="4 5">
    <name type="scientific">Phaseolus angularis</name>
    <name type="common">Azuki bean</name>
    <name type="synonym">Vigna angularis</name>
    <dbReference type="NCBI Taxonomy" id="3914"/>
    <lineage>
        <taxon>Eukaryota</taxon>
        <taxon>Viridiplantae</taxon>
        <taxon>Streptophyta</taxon>
        <taxon>Embryophyta</taxon>
        <taxon>Tracheophyta</taxon>
        <taxon>Spermatophyta</taxon>
        <taxon>Magnoliopsida</taxon>
        <taxon>eudicotyledons</taxon>
        <taxon>Gunneridae</taxon>
        <taxon>Pentapetalae</taxon>
        <taxon>rosids</taxon>
        <taxon>fabids</taxon>
        <taxon>Fabales</taxon>
        <taxon>Fabaceae</taxon>
        <taxon>Papilionoideae</taxon>
        <taxon>50 kb inversion clade</taxon>
        <taxon>NPAAA clade</taxon>
        <taxon>indigoferoid/millettioid clade</taxon>
        <taxon>Phaseoleae</taxon>
        <taxon>Vigna</taxon>
    </lineage>
</organism>
<accession>A0A8T0KZ07</accession>
<dbReference type="InterPro" id="IPR051114">
    <property type="entry name" value="Mito_RNA_Proc_CCM1"/>
</dbReference>
<dbReference type="EMBL" id="JABFOF010000002">
    <property type="protein sequence ID" value="KAG2404924.1"/>
    <property type="molecule type" value="Genomic_DNA"/>
</dbReference>
<feature type="repeat" description="PPR" evidence="3">
    <location>
        <begin position="293"/>
        <end position="327"/>
    </location>
</feature>
<dbReference type="PANTHER" id="PTHR47934:SF6">
    <property type="entry name" value="MITOCHONDRIAL GROUP I INTRON SPLICING FACTOR CCM1-RELATED"/>
    <property type="match status" value="1"/>
</dbReference>
<dbReference type="AlphaFoldDB" id="A0A8T0KZ07"/>
<protein>
    <submittedName>
        <fullName evidence="4">Pentatricopeptide repeat-containing protein</fullName>
    </submittedName>
</protein>
<feature type="repeat" description="PPR" evidence="3">
    <location>
        <begin position="632"/>
        <end position="666"/>
    </location>
</feature>
<dbReference type="GO" id="GO:0003729">
    <property type="term" value="F:mRNA binding"/>
    <property type="evidence" value="ECO:0007669"/>
    <property type="project" value="TreeGrafter"/>
</dbReference>
<dbReference type="NCBIfam" id="TIGR00756">
    <property type="entry name" value="PPR"/>
    <property type="match status" value="10"/>
</dbReference>
<evidence type="ECO:0000313" key="5">
    <source>
        <dbReference type="Proteomes" id="UP000743370"/>
    </source>
</evidence>
<dbReference type="Proteomes" id="UP000743370">
    <property type="component" value="Unassembled WGS sequence"/>
</dbReference>
<feature type="repeat" description="PPR" evidence="3">
    <location>
        <begin position="428"/>
        <end position="462"/>
    </location>
</feature>
<sequence>MRFLAFFTIPRETLLLLNLTRPFSTLHPLPPDLPSHLFTLLSHPNWHHHPSLPHLLPLITPFHVSSLLHLKPSPQTALQFFNWVATKPGYKHTPFAYASLLNLLVPHGFLRPAETARISMVKAAGSPDDARFVLAFLRGLNLNCDEKFRFKLSVKCYNLMLMLLSRFELVDEMKGLYVDMLSDTVLPNMYTFNTMVNGYCKLGNLSEASVYVSEIVQAGFALDTFTYTSLILGHCRSRNVDGACCVFGLMWRKGCPRNEVSYTNLIHGLCEAGRIGEALKLFLHMEEDNCSPTVRTFTVLICALCEAGRKLEAMNLFREMSGRGCEPNAHTYTVLIDSSSKERNFDDARKLLDQMLEKGLVPGVVTYNALIDGYCKVGKNSEALEILGLMDSNNCSPNSRTYNELICGFWQEALSLVDEMIKVNLKPTVETYTNLIAEMLKEGDINHANKTLNQMISSGCQPDVFAYTTFVHAYCSQGRLEEAENVMTKMKEEGIVPDSLAYTFLIDGYGCMQLLECSFDVLKRMFDAACEPSHHTYGFLLKHLVKETLTIKDGCIVEGSFAQGFVSNDLINVWKTLDFDIVSLLFKKMVEHGCKPNVNTYSKLITGLCRVGRLNVALKLLNDLQEGGMSPSELIYNELLRCCCELKLYEEALSLLYDMNKNGHLAHLESYKLLICGLCDEGKKAMAESVFHTLLCCQYNYDEVAWKVLIDGLLKNGYNDECSMFLKSMEKKGCQLHPQTYALLIEGT</sequence>
<feature type="repeat" description="PPR" evidence="3">
    <location>
        <begin position="223"/>
        <end position="257"/>
    </location>
</feature>
<keyword evidence="2" id="KW-0677">Repeat</keyword>
<evidence type="ECO:0000256" key="3">
    <source>
        <dbReference type="PROSITE-ProRule" id="PRU00708"/>
    </source>
</evidence>
<evidence type="ECO:0000256" key="1">
    <source>
        <dbReference type="ARBA" id="ARBA00007626"/>
    </source>
</evidence>
<evidence type="ECO:0000256" key="2">
    <source>
        <dbReference type="ARBA" id="ARBA00022737"/>
    </source>
</evidence>
<feature type="repeat" description="PPR" evidence="3">
    <location>
        <begin position="328"/>
        <end position="362"/>
    </location>
</feature>
<name>A0A8T0KZ07_PHAAN</name>
<dbReference type="Pfam" id="PF01535">
    <property type="entry name" value="PPR"/>
    <property type="match status" value="5"/>
</dbReference>
<feature type="repeat" description="PPR" evidence="3">
    <location>
        <begin position="597"/>
        <end position="631"/>
    </location>
</feature>
<dbReference type="PANTHER" id="PTHR47934">
    <property type="entry name" value="PENTATRICOPEPTIDE REPEAT-CONTAINING PROTEIN PET309, MITOCHONDRIAL"/>
    <property type="match status" value="1"/>
</dbReference>
<feature type="repeat" description="PPR" evidence="3">
    <location>
        <begin position="363"/>
        <end position="397"/>
    </location>
</feature>
<evidence type="ECO:0000313" key="4">
    <source>
        <dbReference type="EMBL" id="KAG2404924.1"/>
    </source>
</evidence>
<dbReference type="InterPro" id="IPR002885">
    <property type="entry name" value="PPR_rpt"/>
</dbReference>
<feature type="repeat" description="PPR" evidence="3">
    <location>
        <begin position="258"/>
        <end position="292"/>
    </location>
</feature>